<dbReference type="Pfam" id="PF16868">
    <property type="entry name" value="NMT1_3"/>
    <property type="match status" value="1"/>
</dbReference>
<gene>
    <name evidence="2" type="ORF">P2G67_00185</name>
</gene>
<accession>A0ABT5YHJ6</accession>
<organism evidence="2 3">
    <name type="scientific">Aquibaculum arenosum</name>
    <dbReference type="NCBI Taxonomy" id="3032591"/>
    <lineage>
        <taxon>Bacteria</taxon>
        <taxon>Pseudomonadati</taxon>
        <taxon>Pseudomonadota</taxon>
        <taxon>Alphaproteobacteria</taxon>
        <taxon>Rhodospirillales</taxon>
        <taxon>Rhodovibrionaceae</taxon>
        <taxon>Aquibaculum</taxon>
    </lineage>
</organism>
<dbReference type="Proteomes" id="UP001215503">
    <property type="component" value="Unassembled WGS sequence"/>
</dbReference>
<dbReference type="Gene3D" id="3.40.190.10">
    <property type="entry name" value="Periplasmic binding protein-like II"/>
    <property type="match status" value="2"/>
</dbReference>
<keyword evidence="3" id="KW-1185">Reference proteome</keyword>
<dbReference type="SUPFAM" id="SSF53850">
    <property type="entry name" value="Periplasmic binding protein-like II"/>
    <property type="match status" value="1"/>
</dbReference>
<dbReference type="InterPro" id="IPR011852">
    <property type="entry name" value="TRAP_TAXI"/>
</dbReference>
<evidence type="ECO:0000313" key="2">
    <source>
        <dbReference type="EMBL" id="MDF2094387.1"/>
    </source>
</evidence>
<comment type="caution">
    <text evidence="2">The sequence shown here is derived from an EMBL/GenBank/DDBJ whole genome shotgun (WGS) entry which is preliminary data.</text>
</comment>
<protein>
    <submittedName>
        <fullName evidence="2">TAXI family TRAP transporter solute-binding subunit</fullName>
    </submittedName>
</protein>
<keyword evidence="1" id="KW-0732">Signal</keyword>
<sequence length="315" mass="33480">MKKSKLLAATVVAGLGMGLAGTADAQQLRFMTGPQGGSWYPLGGAIQNMASEALGANMIVMPGGGVANVQGVQNGDADFGFGNSISTVDAVNGREPFEGPTDNVCNLATLYPQYFQMVVTEDSGITSPADFEGRRLVTQPVGNTAEQVVRMVLDVAGLSYDDMRGVDYVSYSDGVALLQDGNADIFTLGTTVPASSIMDLANSRDISLVTLEDDFVAEMIERNPGFSKLTIPAESYPGQDEDATVAGYATHLIVRCDVDEELVYGLMNEIWENREDLEAIAGAMRGLTIEQMGADNGVPMHAGAQRFYEENGVTY</sequence>
<evidence type="ECO:0000256" key="1">
    <source>
        <dbReference type="SAM" id="SignalP"/>
    </source>
</evidence>
<feature type="chain" id="PRO_5047256006" evidence="1">
    <location>
        <begin position="26"/>
        <end position="315"/>
    </location>
</feature>
<dbReference type="PANTHER" id="PTHR42941">
    <property type="entry name" value="SLL1037 PROTEIN"/>
    <property type="match status" value="1"/>
</dbReference>
<reference evidence="2 3" key="1">
    <citation type="submission" date="2023-03" db="EMBL/GenBank/DDBJ databases">
        <title>Fodinicurvata sp. CAU 1616 isolated from sea sendiment.</title>
        <authorList>
            <person name="Kim W."/>
        </authorList>
    </citation>
    <scope>NUCLEOTIDE SEQUENCE [LARGE SCALE GENOMIC DNA]</scope>
    <source>
        <strain evidence="2 3">CAU 1616</strain>
    </source>
</reference>
<dbReference type="EMBL" id="JARHUD010000001">
    <property type="protein sequence ID" value="MDF2094387.1"/>
    <property type="molecule type" value="Genomic_DNA"/>
</dbReference>
<dbReference type="CDD" id="cd13520">
    <property type="entry name" value="PBP2_TAXI_TRAP"/>
    <property type="match status" value="1"/>
</dbReference>
<dbReference type="NCBIfam" id="TIGR02122">
    <property type="entry name" value="TRAP_TAXI"/>
    <property type="match status" value="1"/>
</dbReference>
<dbReference type="PANTHER" id="PTHR42941:SF1">
    <property type="entry name" value="SLL1037 PROTEIN"/>
    <property type="match status" value="1"/>
</dbReference>
<proteinExistence type="predicted"/>
<evidence type="ECO:0000313" key="3">
    <source>
        <dbReference type="Proteomes" id="UP001215503"/>
    </source>
</evidence>
<name>A0ABT5YHJ6_9PROT</name>
<feature type="signal peptide" evidence="1">
    <location>
        <begin position="1"/>
        <end position="25"/>
    </location>
</feature>
<dbReference type="RefSeq" id="WP_275818848.1">
    <property type="nucleotide sequence ID" value="NZ_JARHUD010000001.1"/>
</dbReference>